<evidence type="ECO:0000256" key="2">
    <source>
        <dbReference type="SAM" id="Phobius"/>
    </source>
</evidence>
<sequence>MAGMSTFDGQGDVRTWIRTFNCQFLVKETPENERVQIAMDHLSQTVQGCIDSITIHLENNELEPWIWTWPSLKVALEGIQEQVKNNGIFTEELFKKAATVVSFAGIACVAGPALLVGGLNILGFSAVGPVAGTAAAAIQSVFYGGAVQAGSAFALCQSAAMGGAALTTATVGSAVGGAAIGTVHGIAERRPSKTWEDGANFKPCIKLLLALREDSSLFFPQKNAPPPLTRNNKLSNMLLSLFFIKAVIALCTFFVADHSLYGPQRLNALKAAYLSPVADTLRISYDAVVDVTQRYLQISASPSPVKVYYLGGPPTKVLHPTPERSLLYHTRRTFPPNADLNHIHNSIPPVFAGSVVIVCAIVGLCLHRKSRRVKMASAPLLPLISAHGSAPLFVSAVAFGMEMQNIAVASDSGHTDYQLHLRQWDWQFSNPQNASGAGIVQEIEAGDVAFEVNTENDSPLTDTGDILSDLINFDLKMVAKSETEYGGNEGLVELTNKSERTLVTSTAFAETSTTTTAATFSEEQPSSTNVEPSRFTSCDAPSIARAVERPSQDIHVERNLPRAKVKLKALQTESCRTSSHASKCIKIEDYGSLVASRSLSMVSPSEATARLTRSSTPAFSNLRSKAALERAFKPAKMFLMELDMRTPARPLAGIESDGDLEMDKFDTGLLVSPPGFYQPLADLTDLTFGPSFETPTSKSILTPNPITPALRSSPVQSAFTSFALVHSAESPLHSPHGIALALDEPGPNEAVDIREEKGIAPIEAEESVSTSETTLSPADVSSTFWPTEALIDSTLSGLYMVSDDLARVQKGTDALEDSLDEIQDALNSVMAMDFEASRTYVDTCTSTVGLAYLDKSVGCQDGPAVEKAASLSFITEIEGASEGDAVMYVNSSTSTSALGLYLIDDSHTYVDASTSMPQIQPSPKYVNASTSIPQIQHSPKKAYVGASIAMSPRIQHSPKSTYTDVATSMSPRIQYSPKNIYVNASTSMPQIQRSPKKTYVEASIAMSPRIQNSPKNTYANSSTSMSPRIENLSMKTKDYLDASTSISAFSECLRVETQTYLNASTSTPVIVEKIFLDASVSALGLVLDEENTNATTDFTRAFGEASTSTSSLRQDEEDGEARLKSYIDAATSTSILATEFLDETSDIRLHSEASTSPPSPSEHGKSSDNLVSVSTTEEDRAVYSTLLASISKEVLLVSGSSVGSLRLLASDSTDADAEGGHTEVMSEEPTPSLAVDNDPCPSYLDSERWKATEDASTPDPIVDESCFPSAHNANRTPPAPSTTSVSRKSVGPRISDLIARFQQPTATSTSMPRVIPSPPRTRTQSAPMRPQENPLLDLPPPVPQDPGPSQTHVHHHGGTVASLLARFQNPSLLAGQATQPDASDPTFVPRTGCIVKVNGEVRRIRMRTEFSEDVAEDRADGRTAKERLPKEMLDLLERQKNKTSNYLQ</sequence>
<feature type="region of interest" description="Disordered" evidence="1">
    <location>
        <begin position="1413"/>
        <end position="1448"/>
    </location>
</feature>
<keyword evidence="4" id="KW-1185">Reference proteome</keyword>
<dbReference type="EMBL" id="SGPK01000160">
    <property type="protein sequence ID" value="THH07080.1"/>
    <property type="molecule type" value="Genomic_DNA"/>
</dbReference>
<feature type="transmembrane region" description="Helical" evidence="2">
    <location>
        <begin position="378"/>
        <end position="401"/>
    </location>
</feature>
<dbReference type="Proteomes" id="UP000308199">
    <property type="component" value="Unassembled WGS sequence"/>
</dbReference>
<reference evidence="3 4" key="1">
    <citation type="submission" date="2019-02" db="EMBL/GenBank/DDBJ databases">
        <title>Genome sequencing of the rare red list fungi Phellinidium pouzarii.</title>
        <authorList>
            <person name="Buettner E."/>
            <person name="Kellner H."/>
        </authorList>
    </citation>
    <scope>NUCLEOTIDE SEQUENCE [LARGE SCALE GENOMIC DNA]</scope>
    <source>
        <strain evidence="3 4">DSM 108285</strain>
    </source>
</reference>
<evidence type="ECO:0000313" key="3">
    <source>
        <dbReference type="EMBL" id="THH07080.1"/>
    </source>
</evidence>
<dbReference type="InterPro" id="IPR038213">
    <property type="entry name" value="IFI6/IFI27-like_sf"/>
</dbReference>
<feature type="region of interest" description="Disordered" evidence="1">
    <location>
        <begin position="1149"/>
        <end position="1173"/>
    </location>
</feature>
<keyword evidence="2" id="KW-0472">Membrane</keyword>
<name>A0A4S4LBP3_9AGAM</name>
<keyword evidence="2" id="KW-0812">Transmembrane</keyword>
<keyword evidence="2" id="KW-1133">Transmembrane helix</keyword>
<feature type="compositionally biased region" description="Basic and acidic residues" evidence="1">
    <location>
        <begin position="1413"/>
        <end position="1440"/>
    </location>
</feature>
<evidence type="ECO:0000256" key="1">
    <source>
        <dbReference type="SAM" id="MobiDB-lite"/>
    </source>
</evidence>
<dbReference type="Gene3D" id="6.10.110.10">
    <property type="match status" value="1"/>
</dbReference>
<feature type="compositionally biased region" description="Pro residues" evidence="1">
    <location>
        <begin position="1337"/>
        <end position="1346"/>
    </location>
</feature>
<feature type="region of interest" description="Disordered" evidence="1">
    <location>
        <begin position="1213"/>
        <end position="1355"/>
    </location>
</feature>
<feature type="transmembrane region" description="Helical" evidence="2">
    <location>
        <begin position="237"/>
        <end position="256"/>
    </location>
</feature>
<comment type="caution">
    <text evidence="3">The sequence shown here is derived from an EMBL/GenBank/DDBJ whole genome shotgun (WGS) entry which is preliminary data.</text>
</comment>
<dbReference type="OrthoDB" id="3264097at2759"/>
<feature type="transmembrane region" description="Helical" evidence="2">
    <location>
        <begin position="346"/>
        <end position="366"/>
    </location>
</feature>
<feature type="compositionally biased region" description="Polar residues" evidence="1">
    <location>
        <begin position="1271"/>
        <end position="1287"/>
    </location>
</feature>
<feature type="compositionally biased region" description="Polar residues" evidence="1">
    <location>
        <begin position="1302"/>
        <end position="1311"/>
    </location>
</feature>
<evidence type="ECO:0000313" key="4">
    <source>
        <dbReference type="Proteomes" id="UP000308199"/>
    </source>
</evidence>
<gene>
    <name evidence="3" type="ORF">EW145_g3619</name>
</gene>
<accession>A0A4S4LBP3</accession>
<proteinExistence type="predicted"/>
<organism evidence="3 4">
    <name type="scientific">Phellinidium pouzarii</name>
    <dbReference type="NCBI Taxonomy" id="167371"/>
    <lineage>
        <taxon>Eukaryota</taxon>
        <taxon>Fungi</taxon>
        <taxon>Dikarya</taxon>
        <taxon>Basidiomycota</taxon>
        <taxon>Agaricomycotina</taxon>
        <taxon>Agaricomycetes</taxon>
        <taxon>Hymenochaetales</taxon>
        <taxon>Hymenochaetaceae</taxon>
        <taxon>Phellinidium</taxon>
    </lineage>
</organism>
<protein>
    <submittedName>
        <fullName evidence="3">Uncharacterized protein</fullName>
    </submittedName>
</protein>